<dbReference type="AlphaFoldDB" id="A0AA50Q8F5"/>
<dbReference type="EMBL" id="CP118224">
    <property type="protein sequence ID" value="WMC11740.1"/>
    <property type="molecule type" value="Genomic_DNA"/>
</dbReference>
<dbReference type="RefSeq" id="WP_306762975.1">
    <property type="nucleotide sequence ID" value="NZ_CP118224.1"/>
</dbReference>
<dbReference type="KEGG" id="ope:PU634_05075"/>
<gene>
    <name evidence="1" type="ORF">PU634_05075</name>
</gene>
<proteinExistence type="predicted"/>
<evidence type="ECO:0000313" key="1">
    <source>
        <dbReference type="EMBL" id="WMC11740.1"/>
    </source>
</evidence>
<sequence length="62" mass="7095">MKGLDYYKDLVPQGPLPVKAELTQLEAMTVLKAYDYGTETLSEDERHQLNCVIGKLKDQIWP</sequence>
<reference evidence="1 2" key="1">
    <citation type="submission" date="2023-02" db="EMBL/GenBank/DDBJ databases">
        <title>Complete genome sequence of a novel bacterium Oceanimonas sp. NTOU-MSR1 isolated from marine coast sediment.</title>
        <authorList>
            <person name="Yang H.-T."/>
            <person name="Chen Y.-L."/>
            <person name="Ho Y.-N."/>
        </authorList>
    </citation>
    <scope>NUCLEOTIDE SEQUENCE [LARGE SCALE GENOMIC DNA]</scope>
    <source>
        <strain evidence="1 2">NTOU-MSR1</strain>
    </source>
</reference>
<name>A0AA50Q8F5_9GAMM</name>
<dbReference type="Proteomes" id="UP001223802">
    <property type="component" value="Chromosome"/>
</dbReference>
<protein>
    <submittedName>
        <fullName evidence="1">Uncharacterized protein</fullName>
    </submittedName>
</protein>
<keyword evidence="2" id="KW-1185">Reference proteome</keyword>
<accession>A0AA50Q8F5</accession>
<organism evidence="1 2">
    <name type="scientific">Oceanimonas pelagia</name>
    <dbReference type="NCBI Taxonomy" id="3028314"/>
    <lineage>
        <taxon>Bacteria</taxon>
        <taxon>Pseudomonadati</taxon>
        <taxon>Pseudomonadota</taxon>
        <taxon>Gammaproteobacteria</taxon>
        <taxon>Aeromonadales</taxon>
        <taxon>Aeromonadaceae</taxon>
        <taxon>Oceanimonas</taxon>
    </lineage>
</organism>
<evidence type="ECO:0000313" key="2">
    <source>
        <dbReference type="Proteomes" id="UP001223802"/>
    </source>
</evidence>